<name>A0A951PRL3_9CYAN</name>
<reference evidence="1" key="2">
    <citation type="journal article" date="2022" name="Microbiol. Resour. Announc.">
        <title>Metagenome Sequencing to Explore Phylogenomics of Terrestrial Cyanobacteria.</title>
        <authorList>
            <person name="Ward R.D."/>
            <person name="Stajich J.E."/>
            <person name="Johansen J.R."/>
            <person name="Huntemann M."/>
            <person name="Clum A."/>
            <person name="Foster B."/>
            <person name="Foster B."/>
            <person name="Roux S."/>
            <person name="Palaniappan K."/>
            <person name="Varghese N."/>
            <person name="Mukherjee S."/>
            <person name="Reddy T.B.K."/>
            <person name="Daum C."/>
            <person name="Copeland A."/>
            <person name="Chen I.A."/>
            <person name="Ivanova N.N."/>
            <person name="Kyrpides N.C."/>
            <person name="Shapiro N."/>
            <person name="Eloe-Fadrosh E.A."/>
            <person name="Pietrasiak N."/>
        </authorList>
    </citation>
    <scope>NUCLEOTIDE SEQUENCE</scope>
    <source>
        <strain evidence="1">CPER-KK1</strain>
    </source>
</reference>
<protein>
    <submittedName>
        <fullName evidence="1">Uncharacterized protein</fullName>
    </submittedName>
</protein>
<accession>A0A951PRL3</accession>
<organism evidence="1 2">
    <name type="scientific">Symplocastrum torsivum CPER-KK1</name>
    <dbReference type="NCBI Taxonomy" id="450513"/>
    <lineage>
        <taxon>Bacteria</taxon>
        <taxon>Bacillati</taxon>
        <taxon>Cyanobacteriota</taxon>
        <taxon>Cyanophyceae</taxon>
        <taxon>Oscillatoriophycideae</taxon>
        <taxon>Oscillatoriales</taxon>
        <taxon>Microcoleaceae</taxon>
        <taxon>Symplocastrum</taxon>
    </lineage>
</organism>
<sequence>MLLSIALPLPTKTDFHSVAAENFYQKLQSLSNTIISLQYKPDKFLTFKVQEASFGSIVREGNKTIAIQCQIRGTTYTFTHEHLDQMSKRELNDLLNQLEIDSL</sequence>
<dbReference type="AlphaFoldDB" id="A0A951PRL3"/>
<evidence type="ECO:0000313" key="2">
    <source>
        <dbReference type="Proteomes" id="UP000753908"/>
    </source>
</evidence>
<reference evidence="1" key="1">
    <citation type="submission" date="2021-05" db="EMBL/GenBank/DDBJ databases">
        <authorList>
            <person name="Pietrasiak N."/>
            <person name="Ward R."/>
            <person name="Stajich J.E."/>
            <person name="Kurbessoian T."/>
        </authorList>
    </citation>
    <scope>NUCLEOTIDE SEQUENCE</scope>
    <source>
        <strain evidence="1">CPER-KK1</strain>
    </source>
</reference>
<proteinExistence type="predicted"/>
<comment type="caution">
    <text evidence="1">The sequence shown here is derived from an EMBL/GenBank/DDBJ whole genome shotgun (WGS) entry which is preliminary data.</text>
</comment>
<evidence type="ECO:0000313" key="1">
    <source>
        <dbReference type="EMBL" id="MBW4547554.1"/>
    </source>
</evidence>
<gene>
    <name evidence="1" type="ORF">KME25_24400</name>
</gene>
<dbReference type="EMBL" id="JAHHIF010000043">
    <property type="protein sequence ID" value="MBW4547554.1"/>
    <property type="molecule type" value="Genomic_DNA"/>
</dbReference>
<dbReference type="Proteomes" id="UP000753908">
    <property type="component" value="Unassembled WGS sequence"/>
</dbReference>